<gene>
    <name evidence="1" type="ORF">J2X31_003130</name>
</gene>
<reference evidence="1 2" key="1">
    <citation type="submission" date="2023-07" db="EMBL/GenBank/DDBJ databases">
        <title>Sorghum-associated microbial communities from plants grown in Nebraska, USA.</title>
        <authorList>
            <person name="Schachtman D."/>
        </authorList>
    </citation>
    <scope>NUCLEOTIDE SEQUENCE [LARGE SCALE GENOMIC DNA]</scope>
    <source>
        <strain evidence="1 2">3773</strain>
    </source>
</reference>
<keyword evidence="2" id="KW-1185">Reference proteome</keyword>
<evidence type="ECO:0000313" key="2">
    <source>
        <dbReference type="Proteomes" id="UP001255185"/>
    </source>
</evidence>
<dbReference type="RefSeq" id="WP_310027844.1">
    <property type="nucleotide sequence ID" value="NZ_JAVDVI010000015.1"/>
</dbReference>
<name>A0ABU1TT98_9FLAO</name>
<sequence length="98" mass="11493">MMERFRLATESHSRNKNYQFWQYGNHPEEVYSNSFMWSKLDYIHLNPVRAGLVEKASHYVYSSASVYVDGKGMVLIEKADMSIVDVLNVSNVQRYDSY</sequence>
<protein>
    <recommendedName>
        <fullName evidence="3">Transposase</fullName>
    </recommendedName>
</protein>
<dbReference type="InterPro" id="IPR036515">
    <property type="entry name" value="Transposase_17_sf"/>
</dbReference>
<evidence type="ECO:0000313" key="1">
    <source>
        <dbReference type="EMBL" id="MDR6969104.1"/>
    </source>
</evidence>
<dbReference type="EMBL" id="JAVDVI010000015">
    <property type="protein sequence ID" value="MDR6969104.1"/>
    <property type="molecule type" value="Genomic_DNA"/>
</dbReference>
<proteinExistence type="predicted"/>
<organism evidence="1 2">
    <name type="scientific">Flavobacterium arsenatis</name>
    <dbReference type="NCBI Taxonomy" id="1484332"/>
    <lineage>
        <taxon>Bacteria</taxon>
        <taxon>Pseudomonadati</taxon>
        <taxon>Bacteroidota</taxon>
        <taxon>Flavobacteriia</taxon>
        <taxon>Flavobacteriales</taxon>
        <taxon>Flavobacteriaceae</taxon>
        <taxon>Flavobacterium</taxon>
    </lineage>
</organism>
<dbReference type="Proteomes" id="UP001255185">
    <property type="component" value="Unassembled WGS sequence"/>
</dbReference>
<evidence type="ECO:0008006" key="3">
    <source>
        <dbReference type="Google" id="ProtNLM"/>
    </source>
</evidence>
<accession>A0ABU1TT98</accession>
<dbReference type="Gene3D" id="3.30.70.1290">
    <property type="entry name" value="Transposase IS200-like"/>
    <property type="match status" value="1"/>
</dbReference>
<comment type="caution">
    <text evidence="1">The sequence shown here is derived from an EMBL/GenBank/DDBJ whole genome shotgun (WGS) entry which is preliminary data.</text>
</comment>
<dbReference type="SUPFAM" id="SSF143422">
    <property type="entry name" value="Transposase IS200-like"/>
    <property type="match status" value="1"/>
</dbReference>